<organism evidence="1 2">
    <name type="scientific">Bactrocera dorsalis</name>
    <name type="common">Oriental fruit fly</name>
    <name type="synonym">Dacus dorsalis</name>
    <dbReference type="NCBI Taxonomy" id="27457"/>
    <lineage>
        <taxon>Eukaryota</taxon>
        <taxon>Metazoa</taxon>
        <taxon>Ecdysozoa</taxon>
        <taxon>Arthropoda</taxon>
        <taxon>Hexapoda</taxon>
        <taxon>Insecta</taxon>
        <taxon>Pterygota</taxon>
        <taxon>Neoptera</taxon>
        <taxon>Endopterygota</taxon>
        <taxon>Diptera</taxon>
        <taxon>Brachycera</taxon>
        <taxon>Muscomorpha</taxon>
        <taxon>Tephritoidea</taxon>
        <taxon>Tephritidae</taxon>
        <taxon>Bactrocera</taxon>
        <taxon>Bactrocera</taxon>
    </lineage>
</organism>
<proteinExistence type="predicted"/>
<sequence length="155" mass="17615">MLFPTFVIPGPTSFQSLRTVNSSVCNTFFDACRELRLLEDDNHWDLTLADAALSSSPHQIRQLFPIILTTCFPSEASALWNKYKDSMSEDILYRIRITNQNVNIEFSAEIYNEALIFIEDFCILISNTPLIQFGMPAPSRPAAQQQMFSVNSNLI</sequence>
<dbReference type="GeneID" id="125777666"/>
<dbReference type="RefSeq" id="XP_049308722.1">
    <property type="nucleotide sequence ID" value="XM_049452765.1"/>
</dbReference>
<dbReference type="Proteomes" id="UP001652620">
    <property type="component" value="Chromosome 1"/>
</dbReference>
<reference evidence="1" key="1">
    <citation type="submission" date="2025-05" db="UniProtKB">
        <authorList>
            <consortium name="RefSeq"/>
        </authorList>
    </citation>
    <scope>NUCLEOTIDE SEQUENCE [LARGE SCALE GENOMIC DNA]</scope>
</reference>
<evidence type="ECO:0000313" key="1">
    <source>
        <dbReference type="Proteomes" id="UP001652620"/>
    </source>
</evidence>
<reference evidence="2" key="2">
    <citation type="submission" date="2025-08" db="UniProtKB">
        <authorList>
            <consortium name="RefSeq"/>
        </authorList>
    </citation>
    <scope>IDENTIFICATION</scope>
    <source>
        <tissue evidence="2">Adult</tissue>
    </source>
</reference>
<protein>
    <submittedName>
        <fullName evidence="2">Uncharacterized protein LOC125777666</fullName>
    </submittedName>
</protein>
<name>A0ABM3JHM0_BACDO</name>
<accession>A0ABM3JHM0</accession>
<evidence type="ECO:0000313" key="2">
    <source>
        <dbReference type="RefSeq" id="XP_049308722.1"/>
    </source>
</evidence>
<keyword evidence="1" id="KW-1185">Reference proteome</keyword>
<gene>
    <name evidence="2" type="primary">LOC125777666</name>
</gene>